<feature type="compositionally biased region" description="Basic and acidic residues" evidence="1">
    <location>
        <begin position="94"/>
        <end position="106"/>
    </location>
</feature>
<dbReference type="InterPro" id="IPR011009">
    <property type="entry name" value="Kinase-like_dom_sf"/>
</dbReference>
<evidence type="ECO:0000313" key="4">
    <source>
        <dbReference type="Proteomes" id="UP000241462"/>
    </source>
</evidence>
<dbReference type="Pfam" id="PF00069">
    <property type="entry name" value="Pkinase"/>
    <property type="match status" value="1"/>
</dbReference>
<evidence type="ECO:0000313" key="3">
    <source>
        <dbReference type="EMBL" id="PSS02142.1"/>
    </source>
</evidence>
<dbReference type="GO" id="GO:0005524">
    <property type="term" value="F:ATP binding"/>
    <property type="evidence" value="ECO:0007669"/>
    <property type="project" value="InterPro"/>
</dbReference>
<sequence length="916" mass="101529">MAQVESGQLDLAAATGSQTTQQSLWRRLLGQGKGAPTDDTESTGNGHQKEEEDARPGLIRRVSRKVVPGLPRTQTFKRQQAEVRNNLEPVEPTQAERRAVSMDRRMHNSQVPTSLSSNPRSSAPEFDRNNLFSSTISAPSISGSLYEEKTLGGMGDLDLPKDMAEELPQPFEASAYDDTASLSTSQYDNLIHDELERIWILNLSMHFRDRSRREKFFVTYREKDSHWRRVTISLDYRGAPDGSLEMELSHTKFQREKSAKIYEAIRESLADIQFYDTVTNLKLQTTDGRLHVHVVEDINEIIAYPTARMVQHMRCRRVKESEITFEAHMSGFVYRIKVHGETLIKKEIPGPDSVDEFLYEINALSQLSSSHNVINFYGIIVDDQGEHVKGLLISYAEQGALIDVIFDHNRSLPWARREKWARQIVEGLSEIHEAGFVQGDFTLSNIVVDHNDNAKIIDINRRGCPVGWEPPEATPLIESNQRISMYIGVKSDLFQLGMVLWALAEQEDEPEAQGRPLILNEEAPIPHWYKAVVRLCLAENPQHRLSATELLRIFPQQDLGPDLPYAHRRSMSVDDGFAVQDFLIDEHQDGTIPVIKTVQAPSEWEYGNHYSHTTTDAASTYSDEPYYYPTRGRSPPSPLPSNLGSYEPRWAQQPTFWSQQRGPSPEKNVSPCAPRLEPGPGAANGHGCATSCDKIVPIMPAVAAQDDSKPIHDCSLSNRSANVEASEPPAEVAQDRTAQTIEAVEEPTGQPGDAEDTHVAVSPSGVEVDTQENMGTQDSYEPRSFGKGVRNFFSLPNDNSDSNTKQTQNSLFQEAGITEPAAPGTIALVPRAAKLQKPKSASTIVDTRQGWEAERVDSAVEMSSSSSISLPESWSGAKLTDDILCLGAGHELCGNGLTGNGAAAAAAIIEDDLWGA</sequence>
<dbReference type="InterPro" id="IPR050167">
    <property type="entry name" value="Ser_Thr_protein_kinase"/>
</dbReference>
<feature type="compositionally biased region" description="Polar residues" evidence="1">
    <location>
        <begin position="610"/>
        <end position="622"/>
    </location>
</feature>
<dbReference type="STRING" id="2025994.A0A2T3AKG1"/>
<dbReference type="PANTHER" id="PTHR23257">
    <property type="entry name" value="SERINE-THREONINE PROTEIN KINASE"/>
    <property type="match status" value="1"/>
</dbReference>
<dbReference type="GO" id="GO:0007165">
    <property type="term" value="P:signal transduction"/>
    <property type="evidence" value="ECO:0007669"/>
    <property type="project" value="TreeGrafter"/>
</dbReference>
<reference evidence="3 4" key="1">
    <citation type="journal article" date="2018" name="Mycol. Prog.">
        <title>Coniella lustricola, a new species from submerged detritus.</title>
        <authorList>
            <person name="Raudabaugh D.B."/>
            <person name="Iturriaga T."/>
            <person name="Carver A."/>
            <person name="Mondo S."/>
            <person name="Pangilinan J."/>
            <person name="Lipzen A."/>
            <person name="He G."/>
            <person name="Amirebrahimi M."/>
            <person name="Grigoriev I.V."/>
            <person name="Miller A.N."/>
        </authorList>
    </citation>
    <scope>NUCLEOTIDE SEQUENCE [LARGE SCALE GENOMIC DNA]</scope>
    <source>
        <strain evidence="3 4">B22-T-1</strain>
    </source>
</reference>
<feature type="compositionally biased region" description="Polar residues" evidence="1">
    <location>
        <begin position="15"/>
        <end position="24"/>
    </location>
</feature>
<accession>A0A2T3AKG1</accession>
<protein>
    <recommendedName>
        <fullName evidence="2">Protein kinase domain-containing protein</fullName>
    </recommendedName>
</protein>
<dbReference type="InterPro" id="IPR000719">
    <property type="entry name" value="Prot_kinase_dom"/>
</dbReference>
<dbReference type="Proteomes" id="UP000241462">
    <property type="component" value="Unassembled WGS sequence"/>
</dbReference>
<feature type="compositionally biased region" description="Polar residues" evidence="1">
    <location>
        <begin position="108"/>
        <end position="121"/>
    </location>
</feature>
<dbReference type="PROSITE" id="PS50011">
    <property type="entry name" value="PROTEIN_KINASE_DOM"/>
    <property type="match status" value="1"/>
</dbReference>
<name>A0A2T3AKG1_9PEZI</name>
<dbReference type="CDD" id="cd00180">
    <property type="entry name" value="PKc"/>
    <property type="match status" value="1"/>
</dbReference>
<feature type="region of interest" description="Disordered" evidence="1">
    <location>
        <begin position="609"/>
        <end position="686"/>
    </location>
</feature>
<feature type="domain" description="Protein kinase" evidence="2">
    <location>
        <begin position="319"/>
        <end position="559"/>
    </location>
</feature>
<feature type="region of interest" description="Disordered" evidence="1">
    <location>
        <begin position="1"/>
        <end position="127"/>
    </location>
</feature>
<dbReference type="GO" id="GO:0005737">
    <property type="term" value="C:cytoplasm"/>
    <property type="evidence" value="ECO:0007669"/>
    <property type="project" value="TreeGrafter"/>
</dbReference>
<dbReference type="AlphaFoldDB" id="A0A2T3AKG1"/>
<feature type="compositionally biased region" description="Polar residues" evidence="1">
    <location>
        <begin position="652"/>
        <end position="662"/>
    </location>
</feature>
<dbReference type="OrthoDB" id="635774at2759"/>
<keyword evidence="4" id="KW-1185">Reference proteome</keyword>
<gene>
    <name evidence="3" type="ORF">BD289DRAFT_479042</name>
</gene>
<evidence type="ECO:0000259" key="2">
    <source>
        <dbReference type="PROSITE" id="PS50011"/>
    </source>
</evidence>
<dbReference type="InParanoid" id="A0A2T3AKG1"/>
<dbReference type="EMBL" id="KZ678379">
    <property type="protein sequence ID" value="PSS02142.1"/>
    <property type="molecule type" value="Genomic_DNA"/>
</dbReference>
<dbReference type="Gene3D" id="1.10.510.10">
    <property type="entry name" value="Transferase(Phosphotransferase) domain 1"/>
    <property type="match status" value="1"/>
</dbReference>
<dbReference type="GO" id="GO:0004672">
    <property type="term" value="F:protein kinase activity"/>
    <property type="evidence" value="ECO:0007669"/>
    <property type="project" value="InterPro"/>
</dbReference>
<dbReference type="SUPFAM" id="SSF56112">
    <property type="entry name" value="Protein kinase-like (PK-like)"/>
    <property type="match status" value="1"/>
</dbReference>
<organism evidence="3 4">
    <name type="scientific">Coniella lustricola</name>
    <dbReference type="NCBI Taxonomy" id="2025994"/>
    <lineage>
        <taxon>Eukaryota</taxon>
        <taxon>Fungi</taxon>
        <taxon>Dikarya</taxon>
        <taxon>Ascomycota</taxon>
        <taxon>Pezizomycotina</taxon>
        <taxon>Sordariomycetes</taxon>
        <taxon>Sordariomycetidae</taxon>
        <taxon>Diaporthales</taxon>
        <taxon>Schizoparmaceae</taxon>
        <taxon>Coniella</taxon>
    </lineage>
</organism>
<proteinExistence type="predicted"/>
<evidence type="ECO:0000256" key="1">
    <source>
        <dbReference type="SAM" id="MobiDB-lite"/>
    </source>
</evidence>